<feature type="domain" description="NlpC/P60" evidence="9">
    <location>
        <begin position="216"/>
        <end position="338"/>
    </location>
</feature>
<dbReference type="InterPro" id="IPR018392">
    <property type="entry name" value="LysM"/>
</dbReference>
<dbReference type="InterPro" id="IPR000064">
    <property type="entry name" value="NLP_P60_dom"/>
</dbReference>
<dbReference type="Gene3D" id="3.90.1720.10">
    <property type="entry name" value="endopeptidase domain like (from Nostoc punctiforme)"/>
    <property type="match status" value="1"/>
</dbReference>
<proteinExistence type="inferred from homology"/>
<evidence type="ECO:0000256" key="4">
    <source>
        <dbReference type="ARBA" id="ARBA00022737"/>
    </source>
</evidence>
<feature type="domain" description="LysM" evidence="8">
    <location>
        <begin position="33"/>
        <end position="76"/>
    </location>
</feature>
<feature type="domain" description="LysM" evidence="8">
    <location>
        <begin position="113"/>
        <end position="156"/>
    </location>
</feature>
<keyword evidence="4" id="KW-0677">Repeat</keyword>
<comment type="similarity">
    <text evidence="1">Belongs to the peptidase C40 family.</text>
</comment>
<evidence type="ECO:0000313" key="11">
    <source>
        <dbReference type="Proteomes" id="UP000093267"/>
    </source>
</evidence>
<evidence type="ECO:0000259" key="8">
    <source>
        <dbReference type="PROSITE" id="PS51782"/>
    </source>
</evidence>
<dbReference type="RefSeq" id="WP_065902965.1">
    <property type="nucleotide sequence ID" value="NZ_CP014912.1"/>
</dbReference>
<protein>
    <recommendedName>
        <fullName evidence="12">Cell wall-associated hydrolase</fullName>
    </recommendedName>
</protein>
<dbReference type="GO" id="GO:0006508">
    <property type="term" value="P:proteolysis"/>
    <property type="evidence" value="ECO:0007669"/>
    <property type="project" value="UniProtKB-KW"/>
</dbReference>
<dbReference type="Pfam" id="PF00877">
    <property type="entry name" value="NLPC_P60"/>
    <property type="match status" value="1"/>
</dbReference>
<dbReference type="Gene3D" id="3.10.350.10">
    <property type="entry name" value="LysM domain"/>
    <property type="match status" value="2"/>
</dbReference>
<dbReference type="PROSITE" id="PS51782">
    <property type="entry name" value="LYSM"/>
    <property type="match status" value="2"/>
</dbReference>
<keyword evidence="3 7" id="KW-0732">Signal</keyword>
<organism evidence="10 11">
    <name type="scientific">Secundilactobacillus paracollinoides</name>
    <dbReference type="NCBI Taxonomy" id="240427"/>
    <lineage>
        <taxon>Bacteria</taxon>
        <taxon>Bacillati</taxon>
        <taxon>Bacillota</taxon>
        <taxon>Bacilli</taxon>
        <taxon>Lactobacillales</taxon>
        <taxon>Lactobacillaceae</taxon>
        <taxon>Secundilactobacillus</taxon>
    </lineage>
</organism>
<evidence type="ECO:0000256" key="6">
    <source>
        <dbReference type="ARBA" id="ARBA00022807"/>
    </source>
</evidence>
<dbReference type="SUPFAM" id="SSF54106">
    <property type="entry name" value="LysM domain"/>
    <property type="match status" value="2"/>
</dbReference>
<dbReference type="EMBL" id="CP014924">
    <property type="protein sequence ID" value="ANZ67710.1"/>
    <property type="molecule type" value="Genomic_DNA"/>
</dbReference>
<dbReference type="InterPro" id="IPR036779">
    <property type="entry name" value="LysM_dom_sf"/>
</dbReference>
<dbReference type="Proteomes" id="UP000093267">
    <property type="component" value="Chromosome"/>
</dbReference>
<dbReference type="PANTHER" id="PTHR47053:SF1">
    <property type="entry name" value="MUREIN DD-ENDOPEPTIDASE MEPH-RELATED"/>
    <property type="match status" value="1"/>
</dbReference>
<dbReference type="CDD" id="cd00118">
    <property type="entry name" value="LysM"/>
    <property type="match status" value="2"/>
</dbReference>
<evidence type="ECO:0000256" key="5">
    <source>
        <dbReference type="ARBA" id="ARBA00022801"/>
    </source>
</evidence>
<dbReference type="SUPFAM" id="SSF54001">
    <property type="entry name" value="Cysteine proteinases"/>
    <property type="match status" value="1"/>
</dbReference>
<dbReference type="PROSITE" id="PS51935">
    <property type="entry name" value="NLPC_P60"/>
    <property type="match status" value="1"/>
</dbReference>
<dbReference type="OrthoDB" id="1654978at2"/>
<dbReference type="Pfam" id="PF01476">
    <property type="entry name" value="LysM"/>
    <property type="match status" value="2"/>
</dbReference>
<feature type="signal peptide" evidence="7">
    <location>
        <begin position="1"/>
        <end position="32"/>
    </location>
</feature>
<dbReference type="AlphaFoldDB" id="A0A1B2J0E2"/>
<evidence type="ECO:0000256" key="2">
    <source>
        <dbReference type="ARBA" id="ARBA00022670"/>
    </source>
</evidence>
<gene>
    <name evidence="10" type="ORF">AYR63_11615</name>
</gene>
<name>A0A1B2J0E2_9LACO</name>
<feature type="chain" id="PRO_5008539233" description="Cell wall-associated hydrolase" evidence="7">
    <location>
        <begin position="33"/>
        <end position="338"/>
    </location>
</feature>
<sequence>MGKQYSSVKVLTAGVIGAAGFMIAGSFQSASAKTITVKSGDTVSALASKYDVSASALEKTNHITKDQIFAGQKITLPGTTKTTTKTTTKANAAAATTTKLASTSTTKATTSKTTYTVKSGDTLWAISSKYGVTVSQIQKWNNLKSDSIATGQKLVISASAAKTSTSTVTTTAKKATTSKTTASKTTTAAATTTKKAATTTTTKKAATTDKADAVPSASTASVASYAVKLASEKIPYVWGGASLKGMDCSGLTSYVYQHAAGISLPHNTVSQEAMVSKHSVSKAQVGDLLFWGSAGATYHVAIYIGNSEYVAAPEPGENVQIQTISSYFMPSFAGTVNS</sequence>
<keyword evidence="6" id="KW-0788">Thiol protease</keyword>
<keyword evidence="11" id="KW-1185">Reference proteome</keyword>
<dbReference type="InterPro" id="IPR051202">
    <property type="entry name" value="Peptidase_C40"/>
</dbReference>
<keyword evidence="5" id="KW-0378">Hydrolase</keyword>
<evidence type="ECO:0000256" key="3">
    <source>
        <dbReference type="ARBA" id="ARBA00022729"/>
    </source>
</evidence>
<evidence type="ECO:0008006" key="12">
    <source>
        <dbReference type="Google" id="ProtNLM"/>
    </source>
</evidence>
<evidence type="ECO:0000256" key="7">
    <source>
        <dbReference type="SAM" id="SignalP"/>
    </source>
</evidence>
<dbReference type="STRING" id="240427.AYR62_04580"/>
<dbReference type="GO" id="GO:0008234">
    <property type="term" value="F:cysteine-type peptidase activity"/>
    <property type="evidence" value="ECO:0007669"/>
    <property type="project" value="UniProtKB-KW"/>
</dbReference>
<dbReference type="InterPro" id="IPR038765">
    <property type="entry name" value="Papain-like_cys_pep_sf"/>
</dbReference>
<evidence type="ECO:0000313" key="10">
    <source>
        <dbReference type="EMBL" id="ANZ67710.1"/>
    </source>
</evidence>
<accession>A0A1B2J0E2</accession>
<dbReference type="PANTHER" id="PTHR47053">
    <property type="entry name" value="MUREIN DD-ENDOPEPTIDASE MEPH-RELATED"/>
    <property type="match status" value="1"/>
</dbReference>
<keyword evidence="2" id="KW-0645">Protease</keyword>
<dbReference type="SMART" id="SM00257">
    <property type="entry name" value="LysM"/>
    <property type="match status" value="2"/>
</dbReference>
<reference evidence="10 11" key="1">
    <citation type="submission" date="2016-03" db="EMBL/GenBank/DDBJ databases">
        <title>Pediococcus and Lactobacillus from brewery environment - whole genome sequencing and assembly.</title>
        <authorList>
            <person name="Behr J."/>
            <person name="Geissler A.J."/>
            <person name="Vogel R.F."/>
        </authorList>
    </citation>
    <scope>NUCLEOTIDE SEQUENCE [LARGE SCALE GENOMIC DNA]</scope>
    <source>
        <strain evidence="10 11">TMW 1.1995</strain>
    </source>
</reference>
<evidence type="ECO:0000256" key="1">
    <source>
        <dbReference type="ARBA" id="ARBA00007074"/>
    </source>
</evidence>
<evidence type="ECO:0000259" key="9">
    <source>
        <dbReference type="PROSITE" id="PS51935"/>
    </source>
</evidence>